<evidence type="ECO:0000313" key="3">
    <source>
        <dbReference type="Proteomes" id="UP001223646"/>
    </source>
</evidence>
<dbReference type="InterPro" id="IPR018958">
    <property type="entry name" value="Knr4/Smi1-like_dom"/>
</dbReference>
<reference evidence="2" key="2">
    <citation type="submission" date="2024-05" db="EMBL/GenBank/DDBJ databases">
        <authorList>
            <person name="Wolfe A."/>
        </authorList>
    </citation>
    <scope>NUCLEOTIDE SEQUENCE</scope>
    <source>
        <strain evidence="2">UMB1064</strain>
    </source>
</reference>
<evidence type="ECO:0000313" key="2">
    <source>
        <dbReference type="EMBL" id="MEO3717137.1"/>
    </source>
</evidence>
<evidence type="ECO:0000259" key="1">
    <source>
        <dbReference type="SMART" id="SM00860"/>
    </source>
</evidence>
<dbReference type="Pfam" id="PF09346">
    <property type="entry name" value="SMI1_KNR4"/>
    <property type="match status" value="1"/>
</dbReference>
<protein>
    <submittedName>
        <fullName evidence="2">SMI1/KNR4 family protein</fullName>
    </submittedName>
</protein>
<dbReference type="Gene3D" id="3.40.1580.10">
    <property type="entry name" value="SMI1/KNR4-like"/>
    <property type="match status" value="1"/>
</dbReference>
<dbReference type="SMART" id="SM00860">
    <property type="entry name" value="SMI1_KNR4"/>
    <property type="match status" value="1"/>
</dbReference>
<accession>A0AAW9SIV9</accession>
<comment type="caution">
    <text evidence="2">The sequence shown here is derived from an EMBL/GenBank/DDBJ whole genome shotgun (WGS) entry which is preliminary data.</text>
</comment>
<organism evidence="2 3">
    <name type="scientific">Corynebacterium amycolatum</name>
    <dbReference type="NCBI Taxonomy" id="43765"/>
    <lineage>
        <taxon>Bacteria</taxon>
        <taxon>Bacillati</taxon>
        <taxon>Actinomycetota</taxon>
        <taxon>Actinomycetes</taxon>
        <taxon>Mycobacteriales</taxon>
        <taxon>Corynebacteriaceae</taxon>
        <taxon>Corynebacterium</taxon>
    </lineage>
</organism>
<feature type="domain" description="Knr4/Smi1-like" evidence="1">
    <location>
        <begin position="33"/>
        <end position="162"/>
    </location>
</feature>
<name>A0AAW9SIV9_CORAY</name>
<dbReference type="Proteomes" id="UP001223646">
    <property type="component" value="Unassembled WGS sequence"/>
</dbReference>
<dbReference type="PANTHER" id="PTHR47432">
    <property type="entry name" value="CELL WALL ASSEMBLY REGULATOR SMI1"/>
    <property type="match status" value="1"/>
</dbReference>
<dbReference type="PANTHER" id="PTHR47432:SF1">
    <property type="entry name" value="CELL WALL ASSEMBLY REGULATOR SMI1"/>
    <property type="match status" value="1"/>
</dbReference>
<proteinExistence type="predicted"/>
<dbReference type="AlphaFoldDB" id="A0AAW9SIV9"/>
<gene>
    <name evidence="2" type="ORF">QP460_006000</name>
</gene>
<dbReference type="SUPFAM" id="SSF160631">
    <property type="entry name" value="SMI1/KNR4-like"/>
    <property type="match status" value="1"/>
</dbReference>
<sequence length="176" mass="19702">MYELSDDTSKVERVNAAWDRIEAKLGDDALEAPATEAELDQLEADLGVKLPDYVRASWLRHASVDGEPWDGGWIAPPKSILNDYKLWTQLQADGDFDDFEAEGMDSADSDGKWYHEAWIPLVMDFGGNNYCLDMRSGKMVSMDHEVGPEFLDYADWPAYLEATADCLEDTGLPSRG</sequence>
<dbReference type="EMBL" id="JASOOY020000020">
    <property type="protein sequence ID" value="MEO3717137.1"/>
    <property type="molecule type" value="Genomic_DNA"/>
</dbReference>
<dbReference type="InterPro" id="IPR051873">
    <property type="entry name" value="KNR4/SMI1_regulator"/>
</dbReference>
<dbReference type="RefSeq" id="WP_246840393.1">
    <property type="nucleotide sequence ID" value="NZ_JASOOY020000020.1"/>
</dbReference>
<reference evidence="2" key="1">
    <citation type="submission" date="2023-05" db="EMBL/GenBank/DDBJ databases">
        <authorList>
            <person name="Du J."/>
        </authorList>
    </citation>
    <scope>NUCLEOTIDE SEQUENCE</scope>
    <source>
        <strain evidence="2">UMB1064</strain>
    </source>
</reference>
<dbReference type="InterPro" id="IPR037883">
    <property type="entry name" value="Knr4/Smi1-like_sf"/>
</dbReference>